<sequence>MAPKKSAAKRGAELLPETAEPKAKAAKAAAKTPKANGSQDPALMANLASGSPGVSSQALCLNGGVWAKHAENVRRFKEQAVSEDAVQLRPNTHSFGQPFDEKAALESLKREGKYLCIMNALWLDQSWSATPQIPISQGAIDQVKSHWFSTPNGLDQQQVTVGFLRREVDSKTVPAFGTWKRLSAEESIIAFFEAAAAEAQKVEAGAAGDQLQEWLGHCLSCPVLIRVVADSQEMEWVAQQLREDQTQLSFLARTPTQRVFDVMQKREAMGVAYTPEALLQLYDEKLKFRFLGHASMVMDRALRHDAILQVILAEEACGKSLWDSVSKLHAMVSKSTRFEEVAWLFTHMHDSKLAGLLEGEVSVRQLTGQGATGGKGLCDLVLYKMRLRDYFISDFLLSTEAKEMPEKYRQALKESVFGTVFDDNLKAAVVAGKAPLDALTMDTKLGERYREFQQLLRQELDEARAEASAAARAEAQQGATQDPEAQEGLPVRSAAFKAFLGDVQAKIGEIKNEETLAQLQYFEDKARNLMASNVQLFVFQPSENELCAYFDKAWGEAVTNPHIRVCPLNQQYLKTFLASVVKSRDKQQLTLHHRDLFIYFDSFLPGNLNKVLGSFQTPAGDALNKNSFGVFISYDEESLKQRRQYIKANSTTFQQVELMTLVTAENFGDAMTKTNRKIYKGTNFGNKIGDVLLESPKLLWSMALKDKITLFGKYRVSVGGRTTGEAESHRGVSNRKLNTEEPVFWHSRPLSLCLELLASYNLAAVVDAGAGDGNMALARALSRMPYCGLCLTEDHLSQVQDRIVTEIMLRMLSSSESVFEPKLAASLGGDRAGRSSQPSGARTAEQQGVSHPASSGTTGNPPNTSGNDSGTAASVLNEFRAQLANLQQQGQ</sequence>
<dbReference type="EMBL" id="CAMXCT020000682">
    <property type="protein sequence ID" value="CAL1135464.1"/>
    <property type="molecule type" value="Genomic_DNA"/>
</dbReference>
<protein>
    <submittedName>
        <fullName evidence="2">Uncharacterized protein</fullName>
    </submittedName>
</protein>
<dbReference type="AlphaFoldDB" id="A0A9P1BZ07"/>
<comment type="caution">
    <text evidence="2">The sequence shown here is derived from an EMBL/GenBank/DDBJ whole genome shotgun (WGS) entry which is preliminary data.</text>
</comment>
<feature type="region of interest" description="Disordered" evidence="1">
    <location>
        <begin position="826"/>
        <end position="876"/>
    </location>
</feature>
<feature type="compositionally biased region" description="Low complexity" evidence="1">
    <location>
        <begin position="26"/>
        <end position="35"/>
    </location>
</feature>
<feature type="region of interest" description="Disordered" evidence="1">
    <location>
        <begin position="1"/>
        <end position="48"/>
    </location>
</feature>
<gene>
    <name evidence="2" type="ORF">C1SCF055_LOCUS9824</name>
</gene>
<organism evidence="2">
    <name type="scientific">Cladocopium goreaui</name>
    <dbReference type="NCBI Taxonomy" id="2562237"/>
    <lineage>
        <taxon>Eukaryota</taxon>
        <taxon>Sar</taxon>
        <taxon>Alveolata</taxon>
        <taxon>Dinophyceae</taxon>
        <taxon>Suessiales</taxon>
        <taxon>Symbiodiniaceae</taxon>
        <taxon>Cladocopium</taxon>
    </lineage>
</organism>
<feature type="compositionally biased region" description="Polar residues" evidence="1">
    <location>
        <begin position="834"/>
        <end position="874"/>
    </location>
</feature>
<name>A0A9P1BZ07_9DINO</name>
<reference evidence="3" key="2">
    <citation type="submission" date="2024-04" db="EMBL/GenBank/DDBJ databases">
        <authorList>
            <person name="Chen Y."/>
            <person name="Shah S."/>
            <person name="Dougan E. K."/>
            <person name="Thang M."/>
            <person name="Chan C."/>
        </authorList>
    </citation>
    <scope>NUCLEOTIDE SEQUENCE [LARGE SCALE GENOMIC DNA]</scope>
</reference>
<keyword evidence="4" id="KW-1185">Reference proteome</keyword>
<evidence type="ECO:0000313" key="4">
    <source>
        <dbReference type="Proteomes" id="UP001152797"/>
    </source>
</evidence>
<accession>A0A9P1BZ07</accession>
<dbReference type="OrthoDB" id="469735at2759"/>
<dbReference type="EMBL" id="CAMXCT010000682">
    <property type="protein sequence ID" value="CAI3982089.1"/>
    <property type="molecule type" value="Genomic_DNA"/>
</dbReference>
<dbReference type="Proteomes" id="UP001152797">
    <property type="component" value="Unassembled WGS sequence"/>
</dbReference>
<dbReference type="EMBL" id="CAMXCT030000682">
    <property type="protein sequence ID" value="CAL4769401.1"/>
    <property type="molecule type" value="Genomic_DNA"/>
</dbReference>
<feature type="region of interest" description="Disordered" evidence="1">
    <location>
        <begin position="467"/>
        <end position="487"/>
    </location>
</feature>
<evidence type="ECO:0000313" key="2">
    <source>
        <dbReference type="EMBL" id="CAI3982089.1"/>
    </source>
</evidence>
<proteinExistence type="predicted"/>
<evidence type="ECO:0000313" key="3">
    <source>
        <dbReference type="EMBL" id="CAL1135464.1"/>
    </source>
</evidence>
<reference evidence="2" key="1">
    <citation type="submission" date="2022-10" db="EMBL/GenBank/DDBJ databases">
        <authorList>
            <person name="Chen Y."/>
            <person name="Dougan E. K."/>
            <person name="Chan C."/>
            <person name="Rhodes N."/>
            <person name="Thang M."/>
        </authorList>
    </citation>
    <scope>NUCLEOTIDE SEQUENCE</scope>
</reference>
<evidence type="ECO:0000256" key="1">
    <source>
        <dbReference type="SAM" id="MobiDB-lite"/>
    </source>
</evidence>